<proteinExistence type="predicted"/>
<dbReference type="InterPro" id="IPR011483">
    <property type="entry name" value="Sde182_NH-like"/>
</dbReference>
<evidence type="ECO:0000313" key="2">
    <source>
        <dbReference type="EMBL" id="MBK1877697.1"/>
    </source>
</evidence>
<dbReference type="Proteomes" id="UP000617628">
    <property type="component" value="Unassembled WGS sequence"/>
</dbReference>
<dbReference type="EMBL" id="JAENIL010000021">
    <property type="protein sequence ID" value="MBK1877697.1"/>
    <property type="molecule type" value="Genomic_DNA"/>
</dbReference>
<evidence type="ECO:0000313" key="3">
    <source>
        <dbReference type="Proteomes" id="UP000617628"/>
    </source>
</evidence>
<comment type="caution">
    <text evidence="2">The sequence shown here is derived from an EMBL/GenBank/DDBJ whole genome shotgun (WGS) entry which is preliminary data.</text>
</comment>
<feature type="domain" description="Cellulose-binding Sde182 nucleoside hydrolase-like" evidence="1">
    <location>
        <begin position="33"/>
        <end position="164"/>
    </location>
</feature>
<evidence type="ECO:0000259" key="1">
    <source>
        <dbReference type="Pfam" id="PF07632"/>
    </source>
</evidence>
<keyword evidence="3" id="KW-1185">Reference proteome</keyword>
<gene>
    <name evidence="2" type="ORF">JIN87_12535</name>
</gene>
<dbReference type="Pfam" id="PF07632">
    <property type="entry name" value="Sde182_NH-like"/>
    <property type="match status" value="1"/>
</dbReference>
<accession>A0A934RVR0</accession>
<dbReference type="Gene3D" id="3.90.245.10">
    <property type="entry name" value="Ribonucleoside hydrolase-like"/>
    <property type="match status" value="1"/>
</dbReference>
<dbReference type="RefSeq" id="WP_200355910.1">
    <property type="nucleotide sequence ID" value="NZ_JAENIL010000021.1"/>
</dbReference>
<sequence length="328" mass="36451">MVLSSASEGKPKVWILSDGADKRLERAPGKYITDPDDMSALAGYLLMANMFDTLGIVVGGNANANAEQQKISMKQWAEDHFGAAYEKDLPKLNANIGGYPESIRFVESFLWSTGEEYDKSKAYLSLDQYGSVQALFEEVEKSDELINVLCWGMLTEAAVFVNHCVSTDRYDLLEKVRFISHWTSSYFHVGTMDKPDHVHNAFNDADAAAYLKLQALNGHVRFYECAAIGQSGIVEGSPRGKEYYDQFKGSALGTVYVTGKYLKGKKTVDDSDSATYWVLLGDWGVGLGDLKSNGTNDPETEKRNEVAFHKWSPKMRDELLRRASAASK</sequence>
<dbReference type="InterPro" id="IPR036452">
    <property type="entry name" value="Ribo_hydro-like"/>
</dbReference>
<dbReference type="AlphaFoldDB" id="A0A934RVR0"/>
<organism evidence="2 3">
    <name type="scientific">Pelagicoccus mobilis</name>
    <dbReference type="NCBI Taxonomy" id="415221"/>
    <lineage>
        <taxon>Bacteria</taxon>
        <taxon>Pseudomonadati</taxon>
        <taxon>Verrucomicrobiota</taxon>
        <taxon>Opitutia</taxon>
        <taxon>Puniceicoccales</taxon>
        <taxon>Pelagicoccaceae</taxon>
        <taxon>Pelagicoccus</taxon>
    </lineage>
</organism>
<protein>
    <recommendedName>
        <fullName evidence="1">Cellulose-binding Sde182 nucleoside hydrolase-like domain-containing protein</fullName>
    </recommendedName>
</protein>
<name>A0A934RVR0_9BACT</name>
<reference evidence="2" key="1">
    <citation type="submission" date="2021-01" db="EMBL/GenBank/DDBJ databases">
        <title>Modified the classification status of verrucomicrobia.</title>
        <authorList>
            <person name="Feng X."/>
        </authorList>
    </citation>
    <scope>NUCLEOTIDE SEQUENCE</scope>
    <source>
        <strain evidence="2">KCTC 13126</strain>
    </source>
</reference>
<dbReference type="GO" id="GO:0016799">
    <property type="term" value="F:hydrolase activity, hydrolyzing N-glycosyl compounds"/>
    <property type="evidence" value="ECO:0007669"/>
    <property type="project" value="InterPro"/>
</dbReference>